<feature type="transmembrane region" description="Helical" evidence="1">
    <location>
        <begin position="6"/>
        <end position="23"/>
    </location>
</feature>
<keyword evidence="1" id="KW-0472">Membrane</keyword>
<sequence length="173" mass="20679">MASNEWFILITGITAYLIFFLLPKRFTRPQTLVMLLISVYFVSLFDYTLCIEPFNYYDVNDSGQHEPWDFLSHVMYAPFAYFFNYGYSLIKKRRWTAMIYILVWAVFSLFAEALSWHAKVYHYRNGYQMYYSLVVYLFVLSLTMLYHYCFIQSRADEVNPGPPAGLQDPSRFR</sequence>
<accession>A0AAU8ID76</accession>
<gene>
    <name evidence="2" type="ORF">ABNN70_10890</name>
</gene>
<organism evidence="2">
    <name type="scientific">Sporolactobacillus sp. Y61</name>
    <dbReference type="NCBI Taxonomy" id="3160863"/>
    <lineage>
        <taxon>Bacteria</taxon>
        <taxon>Bacillati</taxon>
        <taxon>Bacillota</taxon>
        <taxon>Bacilli</taxon>
        <taxon>Bacillales</taxon>
        <taxon>Sporolactobacillaceae</taxon>
        <taxon>Sporolactobacillus</taxon>
    </lineage>
</organism>
<evidence type="ECO:0000256" key="1">
    <source>
        <dbReference type="SAM" id="Phobius"/>
    </source>
</evidence>
<feature type="transmembrane region" description="Helical" evidence="1">
    <location>
        <begin position="130"/>
        <end position="151"/>
    </location>
</feature>
<name>A0AAU8ID76_9BACL</name>
<feature type="transmembrane region" description="Helical" evidence="1">
    <location>
        <begin position="97"/>
        <end position="118"/>
    </location>
</feature>
<protein>
    <submittedName>
        <fullName evidence="2">Uncharacterized protein</fullName>
    </submittedName>
</protein>
<keyword evidence="1" id="KW-1133">Transmembrane helix</keyword>
<keyword evidence="1" id="KW-0812">Transmembrane</keyword>
<dbReference type="AlphaFoldDB" id="A0AAU8ID76"/>
<dbReference type="RefSeq" id="WP_353947794.1">
    <property type="nucleotide sequence ID" value="NZ_CP159510.1"/>
</dbReference>
<feature type="transmembrane region" description="Helical" evidence="1">
    <location>
        <begin position="32"/>
        <end position="50"/>
    </location>
</feature>
<proteinExistence type="predicted"/>
<feature type="transmembrane region" description="Helical" evidence="1">
    <location>
        <begin position="70"/>
        <end position="90"/>
    </location>
</feature>
<reference evidence="2" key="1">
    <citation type="submission" date="2024-06" db="EMBL/GenBank/DDBJ databases">
        <authorList>
            <person name="Fan A."/>
            <person name="Zhang F.Y."/>
            <person name="Zhang L."/>
        </authorList>
    </citation>
    <scope>NUCLEOTIDE SEQUENCE</scope>
    <source>
        <strain evidence="2">Y61</strain>
    </source>
</reference>
<dbReference type="EMBL" id="CP159510">
    <property type="protein sequence ID" value="XCJ16192.1"/>
    <property type="molecule type" value="Genomic_DNA"/>
</dbReference>
<evidence type="ECO:0000313" key="2">
    <source>
        <dbReference type="EMBL" id="XCJ16192.1"/>
    </source>
</evidence>